<keyword evidence="5" id="KW-1185">Reference proteome</keyword>
<dbReference type="Gene3D" id="3.40.630.30">
    <property type="match status" value="1"/>
</dbReference>
<dbReference type="GO" id="GO:0016747">
    <property type="term" value="F:acyltransferase activity, transferring groups other than amino-acyl groups"/>
    <property type="evidence" value="ECO:0007669"/>
    <property type="project" value="InterPro"/>
</dbReference>
<dbReference type="PANTHER" id="PTHR43877">
    <property type="entry name" value="AMINOALKYLPHOSPHONATE N-ACETYLTRANSFERASE-RELATED-RELATED"/>
    <property type="match status" value="1"/>
</dbReference>
<feature type="domain" description="N-acetyltransferase" evidence="3">
    <location>
        <begin position="2"/>
        <end position="154"/>
    </location>
</feature>
<dbReference type="InterPro" id="IPR050832">
    <property type="entry name" value="Bact_Acetyltransf"/>
</dbReference>
<dbReference type="Pfam" id="PF00583">
    <property type="entry name" value="Acetyltransf_1"/>
    <property type="match status" value="1"/>
</dbReference>
<evidence type="ECO:0000259" key="3">
    <source>
        <dbReference type="PROSITE" id="PS51186"/>
    </source>
</evidence>
<comment type="caution">
    <text evidence="4">The sequence shown here is derived from an EMBL/GenBank/DDBJ whole genome shotgun (WGS) entry which is preliminary data.</text>
</comment>
<evidence type="ECO:0000256" key="1">
    <source>
        <dbReference type="ARBA" id="ARBA00022679"/>
    </source>
</evidence>
<keyword evidence="2" id="KW-0012">Acyltransferase</keyword>
<dbReference type="EMBL" id="WPCU01000002">
    <property type="protein sequence ID" value="MVA74557.1"/>
    <property type="molecule type" value="Genomic_DNA"/>
</dbReference>
<keyword evidence="1 4" id="KW-0808">Transferase</keyword>
<dbReference type="Proteomes" id="UP000435304">
    <property type="component" value="Unassembled WGS sequence"/>
</dbReference>
<accession>A0A6A9UTN9</accession>
<evidence type="ECO:0000313" key="5">
    <source>
        <dbReference type="Proteomes" id="UP000435304"/>
    </source>
</evidence>
<proteinExistence type="predicted"/>
<dbReference type="InterPro" id="IPR000182">
    <property type="entry name" value="GNAT_dom"/>
</dbReference>
<dbReference type="AlphaFoldDB" id="A0A6A9UTN9"/>
<dbReference type="PANTHER" id="PTHR43877:SF5">
    <property type="entry name" value="BLL8307 PROTEIN"/>
    <property type="match status" value="1"/>
</dbReference>
<evidence type="ECO:0000313" key="4">
    <source>
        <dbReference type="EMBL" id="MVA74557.1"/>
    </source>
</evidence>
<sequence>MTDIRDADLDDPALLRFLQAHLDDLAPTAPPESRHALDVTGLRAPGVRLWVAREEPDVVLGTVALAAVAPGHEELKSMRTDPAHRGRGIASRLLRHALVDARRRGVARVSLETGSMDFFAPARALYRKHGFVGCGPFGSYRPDPNSTFMTLELG</sequence>
<dbReference type="SUPFAM" id="SSF55729">
    <property type="entry name" value="Acyl-CoA N-acyltransferases (Nat)"/>
    <property type="match status" value="1"/>
</dbReference>
<dbReference type="InterPro" id="IPR016181">
    <property type="entry name" value="Acyl_CoA_acyltransferase"/>
</dbReference>
<protein>
    <submittedName>
        <fullName evidence="4">GNAT family N-acetyltransferase</fullName>
    </submittedName>
</protein>
<gene>
    <name evidence="4" type="ORF">GC722_00685</name>
</gene>
<organism evidence="4 5">
    <name type="scientific">Auraticoccus cholistanensis</name>
    <dbReference type="NCBI Taxonomy" id="2656650"/>
    <lineage>
        <taxon>Bacteria</taxon>
        <taxon>Bacillati</taxon>
        <taxon>Actinomycetota</taxon>
        <taxon>Actinomycetes</taxon>
        <taxon>Propionibacteriales</taxon>
        <taxon>Propionibacteriaceae</taxon>
        <taxon>Auraticoccus</taxon>
    </lineage>
</organism>
<dbReference type="RefSeq" id="WP_331714244.1">
    <property type="nucleotide sequence ID" value="NZ_WPCU01000002.1"/>
</dbReference>
<reference evidence="4 5" key="1">
    <citation type="submission" date="2019-12" db="EMBL/GenBank/DDBJ databases">
        <title>Auraticoccus cholistani sp. nov., an actinomycete isolated from soil of Cholistan desert.</title>
        <authorList>
            <person name="Cheema M.T."/>
        </authorList>
    </citation>
    <scope>NUCLEOTIDE SEQUENCE [LARGE SCALE GENOMIC DNA]</scope>
    <source>
        <strain evidence="4 5">F435</strain>
    </source>
</reference>
<dbReference type="CDD" id="cd04301">
    <property type="entry name" value="NAT_SF"/>
    <property type="match status" value="1"/>
</dbReference>
<evidence type="ECO:0000256" key="2">
    <source>
        <dbReference type="ARBA" id="ARBA00023315"/>
    </source>
</evidence>
<name>A0A6A9UTN9_9ACTN</name>
<dbReference type="PROSITE" id="PS51186">
    <property type="entry name" value="GNAT"/>
    <property type="match status" value="1"/>
</dbReference>